<gene>
    <name evidence="1" type="ORF">M422DRAFT_784394</name>
</gene>
<proteinExistence type="predicted"/>
<dbReference type="Proteomes" id="UP000054279">
    <property type="component" value="Unassembled WGS sequence"/>
</dbReference>
<reference evidence="1 2" key="1">
    <citation type="submission" date="2014-06" db="EMBL/GenBank/DDBJ databases">
        <title>Evolutionary Origins and Diversification of the Mycorrhizal Mutualists.</title>
        <authorList>
            <consortium name="DOE Joint Genome Institute"/>
            <consortium name="Mycorrhizal Genomics Consortium"/>
            <person name="Kohler A."/>
            <person name="Kuo A."/>
            <person name="Nagy L.G."/>
            <person name="Floudas D."/>
            <person name="Copeland A."/>
            <person name="Barry K.W."/>
            <person name="Cichocki N."/>
            <person name="Veneault-Fourrey C."/>
            <person name="LaButti K."/>
            <person name="Lindquist E.A."/>
            <person name="Lipzen A."/>
            <person name="Lundell T."/>
            <person name="Morin E."/>
            <person name="Murat C."/>
            <person name="Riley R."/>
            <person name="Ohm R."/>
            <person name="Sun H."/>
            <person name="Tunlid A."/>
            <person name="Henrissat B."/>
            <person name="Grigoriev I.V."/>
            <person name="Hibbett D.S."/>
            <person name="Martin F."/>
        </authorList>
    </citation>
    <scope>NUCLEOTIDE SEQUENCE [LARGE SCALE GENOMIC DNA]</scope>
    <source>
        <strain evidence="1 2">SS14</strain>
    </source>
</reference>
<name>A0A0C9TI20_SPHS4</name>
<dbReference type="HOGENOM" id="CLU_141791_0_0_1"/>
<evidence type="ECO:0000313" key="1">
    <source>
        <dbReference type="EMBL" id="KIJ29163.1"/>
    </source>
</evidence>
<protein>
    <submittedName>
        <fullName evidence="1">Uncharacterized protein</fullName>
    </submittedName>
</protein>
<dbReference type="OrthoDB" id="3170088at2759"/>
<organism evidence="1 2">
    <name type="scientific">Sphaerobolus stellatus (strain SS14)</name>
    <dbReference type="NCBI Taxonomy" id="990650"/>
    <lineage>
        <taxon>Eukaryota</taxon>
        <taxon>Fungi</taxon>
        <taxon>Dikarya</taxon>
        <taxon>Basidiomycota</taxon>
        <taxon>Agaricomycotina</taxon>
        <taxon>Agaricomycetes</taxon>
        <taxon>Phallomycetidae</taxon>
        <taxon>Geastrales</taxon>
        <taxon>Sphaerobolaceae</taxon>
        <taxon>Sphaerobolus</taxon>
    </lineage>
</organism>
<dbReference type="AlphaFoldDB" id="A0A0C9TI20"/>
<dbReference type="EMBL" id="KN837289">
    <property type="protein sequence ID" value="KIJ29163.1"/>
    <property type="molecule type" value="Genomic_DNA"/>
</dbReference>
<sequence>MVLKVGGWVVTVPHIQAWLRKATPPDWENRDLMESPEADDVCFALLKWVEEGTSVLKDQCEILCLPSGKQSIVAYIYRHYGDDDPTENSVQFKPVVETLQDKDIKKKLLAESGLNDEDLPWMTILRPSGYKSRADMFEEMER</sequence>
<keyword evidence="2" id="KW-1185">Reference proteome</keyword>
<accession>A0A0C9TI20</accession>
<evidence type="ECO:0000313" key="2">
    <source>
        <dbReference type="Proteomes" id="UP000054279"/>
    </source>
</evidence>